<keyword evidence="3 8" id="KW-0479">Metal-binding</keyword>
<dbReference type="GO" id="GO:0008897">
    <property type="term" value="F:holo-[acyl-carrier-protein] synthase activity"/>
    <property type="evidence" value="ECO:0007669"/>
    <property type="project" value="UniProtKB-UniRule"/>
</dbReference>
<keyword evidence="6 8" id="KW-0443">Lipid metabolism</keyword>
<organism evidence="10 11">
    <name type="scientific">Actinomadura rayongensis</name>
    <dbReference type="NCBI Taxonomy" id="1429076"/>
    <lineage>
        <taxon>Bacteria</taxon>
        <taxon>Bacillati</taxon>
        <taxon>Actinomycetota</taxon>
        <taxon>Actinomycetes</taxon>
        <taxon>Streptosporangiales</taxon>
        <taxon>Thermomonosporaceae</taxon>
        <taxon>Actinomadura</taxon>
    </lineage>
</organism>
<dbReference type="GO" id="GO:0006633">
    <property type="term" value="P:fatty acid biosynthetic process"/>
    <property type="evidence" value="ECO:0007669"/>
    <property type="project" value="UniProtKB-UniRule"/>
</dbReference>
<dbReference type="EC" id="2.7.8.7" evidence="8"/>
<dbReference type="NCBIfam" id="TIGR00556">
    <property type="entry name" value="pantethn_trn"/>
    <property type="match status" value="1"/>
</dbReference>
<evidence type="ECO:0000313" key="11">
    <source>
        <dbReference type="Proteomes" id="UP000431901"/>
    </source>
</evidence>
<evidence type="ECO:0000259" key="9">
    <source>
        <dbReference type="Pfam" id="PF01648"/>
    </source>
</evidence>
<comment type="catalytic activity">
    <reaction evidence="8">
        <text>apo-[ACP] + CoA = holo-[ACP] + adenosine 3',5'-bisphosphate + H(+)</text>
        <dbReference type="Rhea" id="RHEA:12068"/>
        <dbReference type="Rhea" id="RHEA-COMP:9685"/>
        <dbReference type="Rhea" id="RHEA-COMP:9690"/>
        <dbReference type="ChEBI" id="CHEBI:15378"/>
        <dbReference type="ChEBI" id="CHEBI:29999"/>
        <dbReference type="ChEBI" id="CHEBI:57287"/>
        <dbReference type="ChEBI" id="CHEBI:58343"/>
        <dbReference type="ChEBI" id="CHEBI:64479"/>
        <dbReference type="EC" id="2.7.8.7"/>
    </reaction>
</comment>
<keyword evidence="8" id="KW-0963">Cytoplasm</keyword>
<evidence type="ECO:0000256" key="1">
    <source>
        <dbReference type="ARBA" id="ARBA00022516"/>
    </source>
</evidence>
<dbReference type="Proteomes" id="UP000431901">
    <property type="component" value="Unassembled WGS sequence"/>
</dbReference>
<comment type="function">
    <text evidence="8">Transfers the 4'-phosphopantetheine moiety from coenzyme A to a Ser of acyl-carrier-protein.</text>
</comment>
<dbReference type="OrthoDB" id="517356at2"/>
<accession>A0A6I4W1Y8</accession>
<dbReference type="HAMAP" id="MF_00101">
    <property type="entry name" value="AcpS"/>
    <property type="match status" value="1"/>
</dbReference>
<dbReference type="EMBL" id="WUTW01000001">
    <property type="protein sequence ID" value="MXQ62680.1"/>
    <property type="molecule type" value="Genomic_DNA"/>
</dbReference>
<dbReference type="InterPro" id="IPR037143">
    <property type="entry name" value="4-PPantetheinyl_Trfase_dom_sf"/>
</dbReference>
<dbReference type="InterPro" id="IPR002582">
    <property type="entry name" value="ACPS"/>
</dbReference>
<dbReference type="Pfam" id="PF01648">
    <property type="entry name" value="ACPS"/>
    <property type="match status" value="1"/>
</dbReference>
<evidence type="ECO:0000256" key="4">
    <source>
        <dbReference type="ARBA" id="ARBA00022832"/>
    </source>
</evidence>
<protein>
    <recommendedName>
        <fullName evidence="8">Holo-[acyl-carrier-protein] synthase</fullName>
        <shortName evidence="8">Holo-ACP synthase</shortName>
        <ecNumber evidence="8">2.7.8.7</ecNumber>
    </recommendedName>
    <alternativeName>
        <fullName evidence="8">4'-phosphopantetheinyl transferase AcpS</fullName>
    </alternativeName>
</protein>
<evidence type="ECO:0000256" key="8">
    <source>
        <dbReference type="HAMAP-Rule" id="MF_00101"/>
    </source>
</evidence>
<evidence type="ECO:0000313" key="10">
    <source>
        <dbReference type="EMBL" id="MXQ62680.1"/>
    </source>
</evidence>
<comment type="subcellular location">
    <subcellularLocation>
        <location evidence="8">Cytoplasm</location>
    </subcellularLocation>
</comment>
<comment type="cofactor">
    <cofactor evidence="8">
        <name>Mg(2+)</name>
        <dbReference type="ChEBI" id="CHEBI:18420"/>
    </cofactor>
</comment>
<evidence type="ECO:0000256" key="5">
    <source>
        <dbReference type="ARBA" id="ARBA00022842"/>
    </source>
</evidence>
<keyword evidence="1 8" id="KW-0444">Lipid biosynthesis</keyword>
<evidence type="ECO:0000256" key="7">
    <source>
        <dbReference type="ARBA" id="ARBA00023160"/>
    </source>
</evidence>
<evidence type="ECO:0000256" key="3">
    <source>
        <dbReference type="ARBA" id="ARBA00022723"/>
    </source>
</evidence>
<name>A0A6I4W1Y8_9ACTN</name>
<dbReference type="NCBIfam" id="TIGR00516">
    <property type="entry name" value="acpS"/>
    <property type="match status" value="1"/>
</dbReference>
<dbReference type="SUPFAM" id="SSF56214">
    <property type="entry name" value="4'-phosphopantetheinyl transferase"/>
    <property type="match status" value="1"/>
</dbReference>
<evidence type="ECO:0000256" key="2">
    <source>
        <dbReference type="ARBA" id="ARBA00022679"/>
    </source>
</evidence>
<feature type="binding site" evidence="8">
    <location>
        <position position="8"/>
    </location>
    <ligand>
        <name>Mg(2+)</name>
        <dbReference type="ChEBI" id="CHEBI:18420"/>
    </ligand>
</feature>
<keyword evidence="11" id="KW-1185">Reference proteome</keyword>
<dbReference type="GO" id="GO:0000287">
    <property type="term" value="F:magnesium ion binding"/>
    <property type="evidence" value="ECO:0007669"/>
    <property type="project" value="UniProtKB-UniRule"/>
</dbReference>
<comment type="caution">
    <text evidence="10">The sequence shown here is derived from an EMBL/GenBank/DDBJ whole genome shotgun (WGS) entry which is preliminary data.</text>
</comment>
<feature type="binding site" evidence="8">
    <location>
        <position position="50"/>
    </location>
    <ligand>
        <name>Mg(2+)</name>
        <dbReference type="ChEBI" id="CHEBI:18420"/>
    </ligand>
</feature>
<dbReference type="GO" id="GO:0005737">
    <property type="term" value="C:cytoplasm"/>
    <property type="evidence" value="ECO:0007669"/>
    <property type="project" value="UniProtKB-SubCell"/>
</dbReference>
<evidence type="ECO:0000256" key="6">
    <source>
        <dbReference type="ARBA" id="ARBA00023098"/>
    </source>
</evidence>
<dbReference type="RefSeq" id="WP_161100941.1">
    <property type="nucleotide sequence ID" value="NZ_JBHLYI010000009.1"/>
</dbReference>
<dbReference type="InterPro" id="IPR008278">
    <property type="entry name" value="4-PPantetheinyl_Trfase_dom"/>
</dbReference>
<feature type="domain" description="4'-phosphopantetheinyl transferase" evidence="9">
    <location>
        <begin position="4"/>
        <end position="99"/>
    </location>
</feature>
<comment type="similarity">
    <text evidence="8">Belongs to the P-Pant transferase superfamily. AcpS family.</text>
</comment>
<gene>
    <name evidence="8" type="primary">acpS</name>
    <name evidence="10" type="ORF">GQ466_01375</name>
</gene>
<sequence length="122" mass="12651">MIVGVGIDVADIARFEASVRRTPGLLARLFTADERVLPVRSLAARFAAKEALAKALGAPGGLRWTDAEIRREAGGRPVLRVTGTVAAAAAERGVTDWHVSLSHDGGIATAVVIAEAREQGAG</sequence>
<keyword evidence="4 8" id="KW-0276">Fatty acid metabolism</keyword>
<keyword evidence="2 8" id="KW-0808">Transferase</keyword>
<dbReference type="Gene3D" id="3.90.470.20">
    <property type="entry name" value="4'-phosphopantetheinyl transferase domain"/>
    <property type="match status" value="1"/>
</dbReference>
<proteinExistence type="inferred from homology"/>
<dbReference type="NCBIfam" id="NF000832">
    <property type="entry name" value="PRK00070.3-2"/>
    <property type="match status" value="1"/>
</dbReference>
<dbReference type="AlphaFoldDB" id="A0A6I4W1Y8"/>
<keyword evidence="7 8" id="KW-0275">Fatty acid biosynthesis</keyword>
<reference evidence="10 11" key="1">
    <citation type="submission" date="2019-12" db="EMBL/GenBank/DDBJ databases">
        <title>Nocardia macrotermitis sp. nov. and Nocardia aurantia sp. nov., isolated from the gut of the fungus growing-termite Macrotermes natalensis.</title>
        <authorList>
            <person name="Christine B."/>
            <person name="Rene B."/>
        </authorList>
    </citation>
    <scope>NUCLEOTIDE SEQUENCE [LARGE SCALE GENOMIC DNA]</scope>
    <source>
        <strain evidence="10 11">DSM 102126</strain>
    </source>
</reference>
<keyword evidence="5 8" id="KW-0460">Magnesium</keyword>
<dbReference type="InterPro" id="IPR004568">
    <property type="entry name" value="Ppantetheine-prot_Trfase_dom"/>
</dbReference>